<evidence type="ECO:0000313" key="3">
    <source>
        <dbReference type="Proteomes" id="UP001203297"/>
    </source>
</evidence>
<organism evidence="2 3">
    <name type="scientific">Multifurca ochricompacta</name>
    <dbReference type="NCBI Taxonomy" id="376703"/>
    <lineage>
        <taxon>Eukaryota</taxon>
        <taxon>Fungi</taxon>
        <taxon>Dikarya</taxon>
        <taxon>Basidiomycota</taxon>
        <taxon>Agaricomycotina</taxon>
        <taxon>Agaricomycetes</taxon>
        <taxon>Russulales</taxon>
        <taxon>Russulaceae</taxon>
        <taxon>Multifurca</taxon>
    </lineage>
</organism>
<proteinExistence type="predicted"/>
<gene>
    <name evidence="2" type="ORF">B0F90DRAFT_1883634</name>
</gene>
<accession>A0AAD4LSU7</accession>
<dbReference type="EMBL" id="WTXG01000556">
    <property type="protein sequence ID" value="KAI0288050.1"/>
    <property type="molecule type" value="Genomic_DNA"/>
</dbReference>
<keyword evidence="3" id="KW-1185">Reference proteome</keyword>
<feature type="region of interest" description="Disordered" evidence="1">
    <location>
        <begin position="142"/>
        <end position="183"/>
    </location>
</feature>
<dbReference type="AlphaFoldDB" id="A0AAD4LSU7"/>
<protein>
    <submittedName>
        <fullName evidence="2">Uncharacterized protein</fullName>
    </submittedName>
</protein>
<name>A0AAD4LSU7_9AGAM</name>
<evidence type="ECO:0000256" key="1">
    <source>
        <dbReference type="SAM" id="MobiDB-lite"/>
    </source>
</evidence>
<dbReference type="Proteomes" id="UP001203297">
    <property type="component" value="Unassembled WGS sequence"/>
</dbReference>
<sequence length="253" mass="28082">MRMLSLGFLEDGTDGCNYLTQPDERPIPSMMGWPYGLELKTKNMTERADLFWPRILIYSMHQTNPDPITPQQFTLRVEDPYEHPDQKGTRRMREFTSLRNPIHSTTLAAAAQKACRNETTPDDATALSAAEDETTFDDAAVSTAAEDKTTPNDAAALSAAEDETTSDDAAASSAAEEKTKPDDTAALCAAEGLYPMKPRQFMPRVEDLKPLPEPITTGGDAYEELNQTRRQLRARRLLAVYPDPAALVVAWMR</sequence>
<comment type="caution">
    <text evidence="2">The sequence shown here is derived from an EMBL/GenBank/DDBJ whole genome shotgun (WGS) entry which is preliminary data.</text>
</comment>
<feature type="region of interest" description="Disordered" evidence="1">
    <location>
        <begin position="115"/>
        <end position="134"/>
    </location>
</feature>
<evidence type="ECO:0000313" key="2">
    <source>
        <dbReference type="EMBL" id="KAI0288050.1"/>
    </source>
</evidence>
<reference evidence="2" key="1">
    <citation type="journal article" date="2022" name="New Phytol.">
        <title>Evolutionary transition to the ectomycorrhizal habit in the genomes of a hyperdiverse lineage of mushroom-forming fungi.</title>
        <authorList>
            <person name="Looney B."/>
            <person name="Miyauchi S."/>
            <person name="Morin E."/>
            <person name="Drula E."/>
            <person name="Courty P.E."/>
            <person name="Kohler A."/>
            <person name="Kuo A."/>
            <person name="LaButti K."/>
            <person name="Pangilinan J."/>
            <person name="Lipzen A."/>
            <person name="Riley R."/>
            <person name="Andreopoulos W."/>
            <person name="He G."/>
            <person name="Johnson J."/>
            <person name="Nolan M."/>
            <person name="Tritt A."/>
            <person name="Barry K.W."/>
            <person name="Grigoriev I.V."/>
            <person name="Nagy L.G."/>
            <person name="Hibbett D."/>
            <person name="Henrissat B."/>
            <person name="Matheny P.B."/>
            <person name="Labbe J."/>
            <person name="Martin F.M."/>
        </authorList>
    </citation>
    <scope>NUCLEOTIDE SEQUENCE</scope>
    <source>
        <strain evidence="2">BPL690</strain>
    </source>
</reference>